<evidence type="ECO:0000256" key="3">
    <source>
        <dbReference type="ARBA" id="ARBA00022801"/>
    </source>
</evidence>
<keyword evidence="6" id="KW-1185">Reference proteome</keyword>
<evidence type="ECO:0000313" key="5">
    <source>
        <dbReference type="EMBL" id="QBD74651.1"/>
    </source>
</evidence>
<protein>
    <submittedName>
        <fullName evidence="5">Peptidase E</fullName>
    </submittedName>
</protein>
<comment type="similarity">
    <text evidence="1">Belongs to the peptidase S51 family.</text>
</comment>
<keyword evidence="4" id="KW-0720">Serine protease</keyword>
<dbReference type="SUPFAM" id="SSF52317">
    <property type="entry name" value="Class I glutamine amidotransferase-like"/>
    <property type="match status" value="1"/>
</dbReference>
<dbReference type="EMBL" id="CP035758">
    <property type="protein sequence ID" value="QBD74651.1"/>
    <property type="molecule type" value="Genomic_DNA"/>
</dbReference>
<dbReference type="Gene3D" id="3.40.50.880">
    <property type="match status" value="1"/>
</dbReference>
<keyword evidence="3" id="KW-0378">Hydrolase</keyword>
<dbReference type="InterPro" id="IPR029062">
    <property type="entry name" value="Class_I_gatase-like"/>
</dbReference>
<dbReference type="InterPro" id="IPR005320">
    <property type="entry name" value="Peptidase_S51"/>
</dbReference>
<evidence type="ECO:0000256" key="4">
    <source>
        <dbReference type="ARBA" id="ARBA00022825"/>
    </source>
</evidence>
<dbReference type="GO" id="GO:0008236">
    <property type="term" value="F:serine-type peptidase activity"/>
    <property type="evidence" value="ECO:0007669"/>
    <property type="project" value="UniProtKB-KW"/>
</dbReference>
<dbReference type="PANTHER" id="PTHR20842">
    <property type="entry name" value="PROTEASE S51 ALPHA-ASPARTYL DIPEPTIDASE"/>
    <property type="match status" value="1"/>
</dbReference>
<proteinExistence type="inferred from homology"/>
<dbReference type="KEGG" id="kbs:EPA93_01045"/>
<reference evidence="5 6" key="1">
    <citation type="submission" date="2019-01" db="EMBL/GenBank/DDBJ databases">
        <title>Ktedonosporobacter rubrisoli SCAWS-G2.</title>
        <authorList>
            <person name="Huang Y."/>
            <person name="Yan B."/>
        </authorList>
    </citation>
    <scope>NUCLEOTIDE SEQUENCE [LARGE SCALE GENOMIC DNA]</scope>
    <source>
        <strain evidence="5 6">SCAWS-G2</strain>
    </source>
</reference>
<dbReference type="Proteomes" id="UP000290365">
    <property type="component" value="Chromosome"/>
</dbReference>
<keyword evidence="2" id="KW-0645">Protease</keyword>
<dbReference type="GO" id="GO:0006508">
    <property type="term" value="P:proteolysis"/>
    <property type="evidence" value="ECO:0007669"/>
    <property type="project" value="UniProtKB-KW"/>
</dbReference>
<dbReference type="AlphaFoldDB" id="A0A4V0YY16"/>
<organism evidence="5 6">
    <name type="scientific">Ktedonosporobacter rubrisoli</name>
    <dbReference type="NCBI Taxonomy" id="2509675"/>
    <lineage>
        <taxon>Bacteria</taxon>
        <taxon>Bacillati</taxon>
        <taxon>Chloroflexota</taxon>
        <taxon>Ktedonobacteria</taxon>
        <taxon>Ktedonobacterales</taxon>
        <taxon>Ktedonosporobacteraceae</taxon>
        <taxon>Ktedonosporobacter</taxon>
    </lineage>
</organism>
<accession>A0A4V0YY16</accession>
<gene>
    <name evidence="5" type="ORF">EPA93_01045</name>
</gene>
<sequence>MWISTKANHLSPKRWRNNMPRLLLSGGGSAEDSFLLDQLLVQLTARGPMLYLPIALDPHQRPYASCYQWIRSVFTPLGHDCITMWSDISAAKTEEDLKPFVALYIGGGNTFKLLRDLKQARFDQAIRSFLQHGGIVYGGSAGAIICGRDISTASFLDHNDVGLEDTTGLDLLQGASVWCHYQSADDQQIFSLASHLQHPIIALSEKTGVYVQDNIVLAVGFEPVVVFHHDIQRTFPPSSVVLIE</sequence>
<evidence type="ECO:0000256" key="1">
    <source>
        <dbReference type="ARBA" id="ARBA00006534"/>
    </source>
</evidence>
<name>A0A4V0YY16_KTERU</name>
<dbReference type="PANTHER" id="PTHR20842:SF0">
    <property type="entry name" value="ALPHA-ASPARTYL DIPEPTIDASE"/>
    <property type="match status" value="1"/>
</dbReference>
<evidence type="ECO:0000256" key="2">
    <source>
        <dbReference type="ARBA" id="ARBA00022670"/>
    </source>
</evidence>
<dbReference type="OrthoDB" id="3373764at2"/>
<evidence type="ECO:0000313" key="6">
    <source>
        <dbReference type="Proteomes" id="UP000290365"/>
    </source>
</evidence>
<dbReference type="Pfam" id="PF03575">
    <property type="entry name" value="Peptidase_S51"/>
    <property type="match status" value="1"/>
</dbReference>